<dbReference type="SMART" id="SM00988">
    <property type="entry name" value="UreE_N"/>
    <property type="match status" value="1"/>
</dbReference>
<dbReference type="InterPro" id="IPR036118">
    <property type="entry name" value="UreE_N_sf"/>
</dbReference>
<dbReference type="InterPro" id="IPR012406">
    <property type="entry name" value="UreE"/>
</dbReference>
<comment type="caution">
    <text evidence="7">The sequence shown here is derived from an EMBL/GenBank/DDBJ whole genome shotgun (WGS) entry which is preliminary data.</text>
</comment>
<reference evidence="7 8" key="1">
    <citation type="submission" date="2024-09" db="EMBL/GenBank/DDBJ databases">
        <authorList>
            <person name="Sun Q."/>
            <person name="Mori K."/>
        </authorList>
    </citation>
    <scope>NUCLEOTIDE SEQUENCE [LARGE SCALE GENOMIC DNA]</scope>
    <source>
        <strain evidence="7 8">NCAIM B.02301</strain>
    </source>
</reference>
<dbReference type="EMBL" id="JBHLTR010000054">
    <property type="protein sequence ID" value="MFC0561104.1"/>
    <property type="molecule type" value="Genomic_DNA"/>
</dbReference>
<protein>
    <recommendedName>
        <fullName evidence="5">Urease accessory protein UreE</fullName>
    </recommendedName>
</protein>
<evidence type="ECO:0000256" key="1">
    <source>
        <dbReference type="ARBA" id="ARBA00004496"/>
    </source>
</evidence>
<accession>A0ABV6NK01</accession>
<dbReference type="Pfam" id="PF05194">
    <property type="entry name" value="UreE_C"/>
    <property type="match status" value="1"/>
</dbReference>
<dbReference type="InterPro" id="IPR004029">
    <property type="entry name" value="UreE_N"/>
</dbReference>
<name>A0ABV6NK01_9BACI</name>
<comment type="similarity">
    <text evidence="5">Belongs to the UreE family.</text>
</comment>
<keyword evidence="8" id="KW-1185">Reference proteome</keyword>
<dbReference type="InterPro" id="IPR007864">
    <property type="entry name" value="UreE_C_dom"/>
</dbReference>
<dbReference type="RefSeq" id="WP_273842434.1">
    <property type="nucleotide sequence ID" value="NZ_JAQQWT010000005.1"/>
</dbReference>
<dbReference type="CDD" id="cd00571">
    <property type="entry name" value="UreE"/>
    <property type="match status" value="1"/>
</dbReference>
<dbReference type="Gene3D" id="3.30.70.790">
    <property type="entry name" value="UreE, C-terminal domain"/>
    <property type="match status" value="1"/>
</dbReference>
<evidence type="ECO:0000259" key="6">
    <source>
        <dbReference type="SMART" id="SM00988"/>
    </source>
</evidence>
<feature type="domain" description="UreE urease accessory N-terminal" evidence="6">
    <location>
        <begin position="6"/>
        <end position="69"/>
    </location>
</feature>
<evidence type="ECO:0000256" key="3">
    <source>
        <dbReference type="ARBA" id="ARBA00022596"/>
    </source>
</evidence>
<evidence type="ECO:0000313" key="7">
    <source>
        <dbReference type="EMBL" id="MFC0561104.1"/>
    </source>
</evidence>
<evidence type="ECO:0000256" key="5">
    <source>
        <dbReference type="HAMAP-Rule" id="MF_00822"/>
    </source>
</evidence>
<dbReference type="SUPFAM" id="SSF69287">
    <property type="entry name" value="Urease metallochaperone UreE, N-terminal domain"/>
    <property type="match status" value="1"/>
</dbReference>
<evidence type="ECO:0000256" key="4">
    <source>
        <dbReference type="ARBA" id="ARBA00023186"/>
    </source>
</evidence>
<proteinExistence type="inferred from homology"/>
<dbReference type="Gene3D" id="2.60.260.20">
    <property type="entry name" value="Urease metallochaperone UreE, N-terminal domain"/>
    <property type="match status" value="1"/>
</dbReference>
<gene>
    <name evidence="5" type="primary">ureE</name>
    <name evidence="7" type="ORF">ACFFH4_19340</name>
</gene>
<evidence type="ECO:0000256" key="2">
    <source>
        <dbReference type="ARBA" id="ARBA00022490"/>
    </source>
</evidence>
<dbReference type="Proteomes" id="UP001589833">
    <property type="component" value="Unassembled WGS sequence"/>
</dbReference>
<dbReference type="SUPFAM" id="SSF69737">
    <property type="entry name" value="Urease metallochaperone UreE, C-terminal domain"/>
    <property type="match status" value="1"/>
</dbReference>
<dbReference type="Pfam" id="PF02814">
    <property type="entry name" value="UreE_N"/>
    <property type="match status" value="1"/>
</dbReference>
<sequence length="148" mass="17410">MIVQTIIGNVKKQQVDTEKLEWIELDWEELNKRILRKHTDKGREIAISLNDDTHLHFGDIVYQDDTAVIAVRTKLEPAYVITPKSLKEMGKVSWELGNRHTPCLVSETEIVVRFDETLEAIFEKVQVAYEKTERRFETPFKYKGHHHH</sequence>
<keyword evidence="2 5" id="KW-0963">Cytoplasm</keyword>
<comment type="subcellular location">
    <subcellularLocation>
        <location evidence="1 5">Cytoplasm</location>
    </subcellularLocation>
</comment>
<dbReference type="HAMAP" id="MF_00822">
    <property type="entry name" value="UreE"/>
    <property type="match status" value="1"/>
</dbReference>
<dbReference type="PIRSF" id="PIRSF036402">
    <property type="entry name" value="Ureas_acces_UreE"/>
    <property type="match status" value="1"/>
</dbReference>
<keyword evidence="4 5" id="KW-0143">Chaperone</keyword>
<organism evidence="7 8">
    <name type="scientific">Halalkalibacter alkalisediminis</name>
    <dbReference type="NCBI Taxonomy" id="935616"/>
    <lineage>
        <taxon>Bacteria</taxon>
        <taxon>Bacillati</taxon>
        <taxon>Bacillota</taxon>
        <taxon>Bacilli</taxon>
        <taxon>Bacillales</taxon>
        <taxon>Bacillaceae</taxon>
        <taxon>Halalkalibacter</taxon>
    </lineage>
</organism>
<keyword evidence="3 5" id="KW-0533">Nickel</keyword>
<comment type="function">
    <text evidence="5">Involved in urease metallocenter assembly. Binds nickel. Probably functions as a nickel donor during metallocenter assembly.</text>
</comment>
<evidence type="ECO:0000313" key="8">
    <source>
        <dbReference type="Proteomes" id="UP001589833"/>
    </source>
</evidence>